<dbReference type="InterPro" id="IPR027417">
    <property type="entry name" value="P-loop_NTPase"/>
</dbReference>
<proteinExistence type="predicted"/>
<comment type="caution">
    <text evidence="10">The sequence shown here is derived from an EMBL/GenBank/DDBJ whole genome shotgun (WGS) entry which is preliminary data.</text>
</comment>
<dbReference type="GO" id="GO:0003924">
    <property type="term" value="F:GTPase activity"/>
    <property type="evidence" value="ECO:0007669"/>
    <property type="project" value="InterPro"/>
</dbReference>
<reference evidence="10" key="1">
    <citation type="journal article" date="2019" name="bioRxiv">
        <title>The Genome of the Zebra Mussel, Dreissena polymorpha: A Resource for Invasive Species Research.</title>
        <authorList>
            <person name="McCartney M.A."/>
            <person name="Auch B."/>
            <person name="Kono T."/>
            <person name="Mallez S."/>
            <person name="Zhang Y."/>
            <person name="Obille A."/>
            <person name="Becker A."/>
            <person name="Abrahante J.E."/>
            <person name="Garbe J."/>
            <person name="Badalamenti J.P."/>
            <person name="Herman A."/>
            <person name="Mangelson H."/>
            <person name="Liachko I."/>
            <person name="Sullivan S."/>
            <person name="Sone E.D."/>
            <person name="Koren S."/>
            <person name="Silverstein K.A.T."/>
            <person name="Beckman K.B."/>
            <person name="Gohl D.M."/>
        </authorList>
    </citation>
    <scope>NUCLEOTIDE SEQUENCE</scope>
    <source>
        <strain evidence="10">Duluth1</strain>
        <tissue evidence="10">Whole animal</tissue>
    </source>
</reference>
<keyword evidence="4 7" id="KW-0175">Coiled coil</keyword>
<feature type="domain" description="Dynamin-type G" evidence="9">
    <location>
        <begin position="71"/>
        <end position="322"/>
    </location>
</feature>
<dbReference type="SUPFAM" id="SSF52540">
    <property type="entry name" value="P-loop containing nucleoside triphosphate hydrolases"/>
    <property type="match status" value="1"/>
</dbReference>
<evidence type="ECO:0000256" key="5">
    <source>
        <dbReference type="ARBA" id="ARBA00023134"/>
    </source>
</evidence>
<keyword evidence="8" id="KW-1133">Transmembrane helix</keyword>
<evidence type="ECO:0000259" key="9">
    <source>
        <dbReference type="PROSITE" id="PS51718"/>
    </source>
</evidence>
<dbReference type="GO" id="GO:0051646">
    <property type="term" value="P:mitochondrion localization"/>
    <property type="evidence" value="ECO:0007669"/>
    <property type="project" value="TreeGrafter"/>
</dbReference>
<protein>
    <recommendedName>
        <fullName evidence="9">Dynamin-type G domain-containing protein</fullName>
    </recommendedName>
</protein>
<evidence type="ECO:0000256" key="1">
    <source>
        <dbReference type="ARBA" id="ARBA00004370"/>
    </source>
</evidence>
<evidence type="ECO:0000313" key="10">
    <source>
        <dbReference type="EMBL" id="KAH3892949.1"/>
    </source>
</evidence>
<name>A0A9D4S545_DREPO</name>
<evidence type="ECO:0000256" key="6">
    <source>
        <dbReference type="ARBA" id="ARBA00023136"/>
    </source>
</evidence>
<keyword evidence="3" id="KW-0378">Hydrolase</keyword>
<evidence type="ECO:0000256" key="8">
    <source>
        <dbReference type="SAM" id="Phobius"/>
    </source>
</evidence>
<keyword evidence="6 8" id="KW-0472">Membrane</keyword>
<sequence>MAAGIYDQFNDTRTKLLQVYKELKDVTNDLEITIYDVNDTFRCAAIEAPEIPCCQTELTQKKLDSVMKMLNRTQMKISFFGRNSSGKSTLINALLGSNVLPSGMGHVTNCFVHLQGTDLPEGTCVTAKEPHIIRPIHSVMELTSALQDEHLATNSVVTVSWPKKECSLLARDVVMIDSPGCELDNEFDVEIKNQLKDSDVFILVINAECSLTRGESEFFRKVKNDISAANVFIVINRWDLIDNDGAPEKVKNQHLEKCKEFMRNNTHAPCKDEVERKIFFLSAQEKLRQTKPSTPAQKERHKAFATFEKALARSAFNSKCIPHINTAMDICGRLSENIEKMSKSISDTRKRIAGTKAEIKRKHDSLIQELRSNISSIEEEVQRTVFQFENNVSEALIALKKEVPSVVSEYVHAHDIMDILNDSIRKQIIRSHGKGRIFLNENLKEKLKDLTTMSIRKACEKKINEEMCSMLHKLNDLLKSCVSVEQEEPIGGCDINWDVENMEQLPNMTKKRITMFALSSFFKAGLFSLFSKWNTDNETDSETAVGFLTAFGVTAVAGKLVDQKLESKLQEQLSADAVKAIEAKCEEYKQRLSVQVKEFLGRKLSTIKDMCYNKLGDARTSEETKLADLLIKSHYDDSKIVFLREKIRRLKEKLALLNHLPPSKFSHGTSSDIYVTNEFAWYWFCLGLLGLVVVLMYCIIASFGTDIFG</sequence>
<keyword evidence="2" id="KW-0547">Nucleotide-binding</keyword>
<comment type="subcellular location">
    <subcellularLocation>
        <location evidence="1">Membrane</location>
    </subcellularLocation>
</comment>
<keyword evidence="8" id="KW-0812">Transmembrane</keyword>
<keyword evidence="5" id="KW-0342">GTP-binding</keyword>
<gene>
    <name evidence="10" type="ORF">DPMN_017085</name>
</gene>
<dbReference type="AlphaFoldDB" id="A0A9D4S545"/>
<evidence type="ECO:0000256" key="3">
    <source>
        <dbReference type="ARBA" id="ARBA00022801"/>
    </source>
</evidence>
<dbReference type="PROSITE" id="PS51718">
    <property type="entry name" value="G_DYNAMIN_2"/>
    <property type="match status" value="1"/>
</dbReference>
<feature type="coiled-coil region" evidence="7">
    <location>
        <begin position="360"/>
        <end position="387"/>
    </location>
</feature>
<dbReference type="Pfam" id="PF00350">
    <property type="entry name" value="Dynamin_N"/>
    <property type="match status" value="1"/>
</dbReference>
<organism evidence="10 11">
    <name type="scientific">Dreissena polymorpha</name>
    <name type="common">Zebra mussel</name>
    <name type="synonym">Mytilus polymorpha</name>
    <dbReference type="NCBI Taxonomy" id="45954"/>
    <lineage>
        <taxon>Eukaryota</taxon>
        <taxon>Metazoa</taxon>
        <taxon>Spiralia</taxon>
        <taxon>Lophotrochozoa</taxon>
        <taxon>Mollusca</taxon>
        <taxon>Bivalvia</taxon>
        <taxon>Autobranchia</taxon>
        <taxon>Heteroconchia</taxon>
        <taxon>Euheterodonta</taxon>
        <taxon>Imparidentia</taxon>
        <taxon>Neoheterodontei</taxon>
        <taxon>Myida</taxon>
        <taxon>Dreissenoidea</taxon>
        <taxon>Dreissenidae</taxon>
        <taxon>Dreissena</taxon>
    </lineage>
</organism>
<keyword evidence="11" id="KW-1185">Reference proteome</keyword>
<dbReference type="InterPro" id="IPR045063">
    <property type="entry name" value="Dynamin_N"/>
</dbReference>
<dbReference type="PANTHER" id="PTHR10465">
    <property type="entry name" value="TRANSMEMBRANE GTPASE FZO1"/>
    <property type="match status" value="1"/>
</dbReference>
<dbReference type="GO" id="GO:0005741">
    <property type="term" value="C:mitochondrial outer membrane"/>
    <property type="evidence" value="ECO:0007669"/>
    <property type="project" value="TreeGrafter"/>
</dbReference>
<feature type="transmembrane region" description="Helical" evidence="8">
    <location>
        <begin position="680"/>
        <end position="703"/>
    </location>
</feature>
<dbReference type="InterPro" id="IPR027094">
    <property type="entry name" value="Mitofusin_fam"/>
</dbReference>
<reference evidence="10" key="2">
    <citation type="submission" date="2020-11" db="EMBL/GenBank/DDBJ databases">
        <authorList>
            <person name="McCartney M.A."/>
            <person name="Auch B."/>
            <person name="Kono T."/>
            <person name="Mallez S."/>
            <person name="Becker A."/>
            <person name="Gohl D.M."/>
            <person name="Silverstein K.A.T."/>
            <person name="Koren S."/>
            <person name="Bechman K.B."/>
            <person name="Herman A."/>
            <person name="Abrahante J.E."/>
            <person name="Garbe J."/>
        </authorList>
    </citation>
    <scope>NUCLEOTIDE SEQUENCE</scope>
    <source>
        <strain evidence="10">Duluth1</strain>
        <tissue evidence="10">Whole animal</tissue>
    </source>
</reference>
<dbReference type="Proteomes" id="UP000828390">
    <property type="component" value="Unassembled WGS sequence"/>
</dbReference>
<dbReference type="EMBL" id="JAIWYP010000001">
    <property type="protein sequence ID" value="KAH3892949.1"/>
    <property type="molecule type" value="Genomic_DNA"/>
</dbReference>
<dbReference type="GO" id="GO:0005525">
    <property type="term" value="F:GTP binding"/>
    <property type="evidence" value="ECO:0007669"/>
    <property type="project" value="UniProtKB-KW"/>
</dbReference>
<evidence type="ECO:0000256" key="4">
    <source>
        <dbReference type="ARBA" id="ARBA00023054"/>
    </source>
</evidence>
<evidence type="ECO:0000313" key="11">
    <source>
        <dbReference type="Proteomes" id="UP000828390"/>
    </source>
</evidence>
<accession>A0A9D4S545</accession>
<dbReference type="GO" id="GO:0008053">
    <property type="term" value="P:mitochondrial fusion"/>
    <property type="evidence" value="ECO:0007669"/>
    <property type="project" value="TreeGrafter"/>
</dbReference>
<evidence type="ECO:0000256" key="7">
    <source>
        <dbReference type="SAM" id="Coils"/>
    </source>
</evidence>
<dbReference type="Gene3D" id="3.40.50.300">
    <property type="entry name" value="P-loop containing nucleotide triphosphate hydrolases"/>
    <property type="match status" value="1"/>
</dbReference>
<dbReference type="InterPro" id="IPR030381">
    <property type="entry name" value="G_DYNAMIN_dom"/>
</dbReference>
<dbReference type="PANTHER" id="PTHR10465:SF3">
    <property type="entry name" value="TRANSMEMBRANE GTPASE MARF-RELATED"/>
    <property type="match status" value="1"/>
</dbReference>
<evidence type="ECO:0000256" key="2">
    <source>
        <dbReference type="ARBA" id="ARBA00022741"/>
    </source>
</evidence>